<evidence type="ECO:0000313" key="2">
    <source>
        <dbReference type="EMBL" id="PKK58571.1"/>
    </source>
</evidence>
<organism evidence="2 3">
    <name type="scientific">Rhizophagus irregularis</name>
    <dbReference type="NCBI Taxonomy" id="588596"/>
    <lineage>
        <taxon>Eukaryota</taxon>
        <taxon>Fungi</taxon>
        <taxon>Fungi incertae sedis</taxon>
        <taxon>Mucoromycota</taxon>
        <taxon>Glomeromycotina</taxon>
        <taxon>Glomeromycetes</taxon>
        <taxon>Glomerales</taxon>
        <taxon>Glomeraceae</taxon>
        <taxon>Rhizophagus</taxon>
    </lineage>
</organism>
<protein>
    <submittedName>
        <fullName evidence="2">Uncharacterized protein</fullName>
    </submittedName>
</protein>
<dbReference type="AlphaFoldDB" id="A0A2N1MA97"/>
<name>A0A2N1MA97_9GLOM</name>
<feature type="compositionally biased region" description="Basic and acidic residues" evidence="1">
    <location>
        <begin position="37"/>
        <end position="52"/>
    </location>
</feature>
<feature type="compositionally biased region" description="Polar residues" evidence="1">
    <location>
        <begin position="53"/>
        <end position="62"/>
    </location>
</feature>
<evidence type="ECO:0000313" key="3">
    <source>
        <dbReference type="Proteomes" id="UP000233469"/>
    </source>
</evidence>
<accession>A0A2N1MA97</accession>
<evidence type="ECO:0000256" key="1">
    <source>
        <dbReference type="SAM" id="MobiDB-lite"/>
    </source>
</evidence>
<reference evidence="2 3" key="1">
    <citation type="submission" date="2016-04" db="EMBL/GenBank/DDBJ databases">
        <title>Genome analyses suggest a sexual origin of heterokaryosis in a supposedly ancient asexual fungus.</title>
        <authorList>
            <person name="Ropars J."/>
            <person name="Sedzielewska K."/>
            <person name="Noel J."/>
            <person name="Charron P."/>
            <person name="Farinelli L."/>
            <person name="Marton T."/>
            <person name="Kruger M."/>
            <person name="Pelin A."/>
            <person name="Brachmann A."/>
            <person name="Corradi N."/>
        </authorList>
    </citation>
    <scope>NUCLEOTIDE SEQUENCE [LARGE SCALE GENOMIC DNA]</scope>
    <source>
        <strain evidence="2 3">C2</strain>
    </source>
</reference>
<sequence>MSDRKPKKMIRLTKQFWRKWNIDKICPKRNKLTTVERKAEGEHEGRLIEKESNINPSSSKANQADDIEGGVDSDAWRKEPSVYNVCTEEGKDGTRVLSFASFVDVEEEKLLEGANIKLSRYVRAKEVA</sequence>
<feature type="region of interest" description="Disordered" evidence="1">
    <location>
        <begin position="37"/>
        <end position="74"/>
    </location>
</feature>
<dbReference type="EMBL" id="LLXL01003512">
    <property type="protein sequence ID" value="PKK58571.1"/>
    <property type="molecule type" value="Genomic_DNA"/>
</dbReference>
<comment type="caution">
    <text evidence="2">The sequence shown here is derived from an EMBL/GenBank/DDBJ whole genome shotgun (WGS) entry which is preliminary data.</text>
</comment>
<proteinExistence type="predicted"/>
<gene>
    <name evidence="2" type="ORF">RhiirC2_796096</name>
</gene>
<dbReference type="Proteomes" id="UP000233469">
    <property type="component" value="Unassembled WGS sequence"/>
</dbReference>
<reference evidence="2 3" key="2">
    <citation type="submission" date="2017-10" db="EMBL/GenBank/DDBJ databases">
        <title>Extensive intraspecific genome diversity in a model arbuscular mycorrhizal fungus.</title>
        <authorList>
            <person name="Chen E.C.H."/>
            <person name="Morin E."/>
            <person name="Baudet D."/>
            <person name="Noel J."/>
            <person name="Ndikumana S."/>
            <person name="Charron P."/>
            <person name="St-Onge C."/>
            <person name="Giorgi J."/>
            <person name="Grigoriev I.V."/>
            <person name="Roux C."/>
            <person name="Martin F.M."/>
            <person name="Corradi N."/>
        </authorList>
    </citation>
    <scope>NUCLEOTIDE SEQUENCE [LARGE SCALE GENOMIC DNA]</scope>
    <source>
        <strain evidence="2 3">C2</strain>
    </source>
</reference>